<keyword evidence="2" id="KW-1185">Reference proteome</keyword>
<protein>
    <submittedName>
        <fullName evidence="1">Uncharacterized protein</fullName>
    </submittedName>
</protein>
<dbReference type="AlphaFoldDB" id="A0ABD2PLK0"/>
<name>A0ABD2PLK0_9CUCU</name>
<organism evidence="1 2">
    <name type="scientific">Cryptolaemus montrouzieri</name>
    <dbReference type="NCBI Taxonomy" id="559131"/>
    <lineage>
        <taxon>Eukaryota</taxon>
        <taxon>Metazoa</taxon>
        <taxon>Ecdysozoa</taxon>
        <taxon>Arthropoda</taxon>
        <taxon>Hexapoda</taxon>
        <taxon>Insecta</taxon>
        <taxon>Pterygota</taxon>
        <taxon>Neoptera</taxon>
        <taxon>Endopterygota</taxon>
        <taxon>Coleoptera</taxon>
        <taxon>Polyphaga</taxon>
        <taxon>Cucujiformia</taxon>
        <taxon>Coccinelloidea</taxon>
        <taxon>Coccinellidae</taxon>
        <taxon>Scymninae</taxon>
        <taxon>Scymnini</taxon>
        <taxon>Cryptolaemus</taxon>
    </lineage>
</organism>
<proteinExistence type="predicted"/>
<reference evidence="1 2" key="1">
    <citation type="journal article" date="2021" name="BMC Biol.">
        <title>Horizontally acquired antibacterial genes associated with adaptive radiation of ladybird beetles.</title>
        <authorList>
            <person name="Li H.S."/>
            <person name="Tang X.F."/>
            <person name="Huang Y.H."/>
            <person name="Xu Z.Y."/>
            <person name="Chen M.L."/>
            <person name="Du X.Y."/>
            <person name="Qiu B.Y."/>
            <person name="Chen P.T."/>
            <person name="Zhang W."/>
            <person name="Slipinski A."/>
            <person name="Escalona H.E."/>
            <person name="Waterhouse R.M."/>
            <person name="Zwick A."/>
            <person name="Pang H."/>
        </authorList>
    </citation>
    <scope>NUCLEOTIDE SEQUENCE [LARGE SCALE GENOMIC DNA]</scope>
    <source>
        <strain evidence="1">SYSU2018</strain>
    </source>
</reference>
<dbReference type="EMBL" id="JABFTP020000186">
    <property type="protein sequence ID" value="KAL3290480.1"/>
    <property type="molecule type" value="Genomic_DNA"/>
</dbReference>
<evidence type="ECO:0000313" key="2">
    <source>
        <dbReference type="Proteomes" id="UP001516400"/>
    </source>
</evidence>
<dbReference type="Proteomes" id="UP001516400">
    <property type="component" value="Unassembled WGS sequence"/>
</dbReference>
<accession>A0ABD2PLK0</accession>
<evidence type="ECO:0000313" key="1">
    <source>
        <dbReference type="EMBL" id="KAL3290480.1"/>
    </source>
</evidence>
<gene>
    <name evidence="1" type="ORF">HHI36_023821</name>
</gene>
<sequence>MDELTKIICGQSLSSEVILTKGIYEGLDMEDNSPIIQNIMKQYLNGIRRRWPDLVKPQTLLVATFLDPRSKNGGFSSGSACDRAKTPLTNLVLSEINETEKYNDLLPTDCKKN</sequence>
<comment type="caution">
    <text evidence="1">The sequence shown here is derived from an EMBL/GenBank/DDBJ whole genome shotgun (WGS) entry which is preliminary data.</text>
</comment>